<evidence type="ECO:0000256" key="5">
    <source>
        <dbReference type="ARBA" id="ARBA00023004"/>
    </source>
</evidence>
<comment type="caution">
    <text evidence="10">The sequence shown here is derived from an EMBL/GenBank/DDBJ whole genome shotgun (WGS) entry which is preliminary data.</text>
</comment>
<evidence type="ECO:0000256" key="4">
    <source>
        <dbReference type="ARBA" id="ARBA00022723"/>
    </source>
</evidence>
<dbReference type="NCBIfam" id="TIGR01958">
    <property type="entry name" value="nuoE_fam"/>
    <property type="match status" value="1"/>
</dbReference>
<evidence type="ECO:0000313" key="10">
    <source>
        <dbReference type="EMBL" id="MFD1215283.1"/>
    </source>
</evidence>
<protein>
    <recommendedName>
        <fullName evidence="2">NADH-quinone oxidoreductase subunit E</fullName>
    </recommendedName>
    <alternativeName>
        <fullName evidence="7">NADH dehydrogenase I subunit E</fullName>
    </alternativeName>
    <alternativeName>
        <fullName evidence="8">NDH-1 subunit E</fullName>
    </alternativeName>
</protein>
<comment type="similarity">
    <text evidence="1">Belongs to the complex I 24 kDa subunit family.</text>
</comment>
<keyword evidence="5" id="KW-0408">Iron</keyword>
<dbReference type="InterPro" id="IPR042128">
    <property type="entry name" value="NuoE_dom"/>
</dbReference>
<evidence type="ECO:0000256" key="6">
    <source>
        <dbReference type="ARBA" id="ARBA00023014"/>
    </source>
</evidence>
<evidence type="ECO:0000256" key="3">
    <source>
        <dbReference type="ARBA" id="ARBA00022714"/>
    </source>
</evidence>
<dbReference type="RefSeq" id="WP_230437967.1">
    <property type="nucleotide sequence ID" value="NZ_CP087715.1"/>
</dbReference>
<evidence type="ECO:0000313" key="11">
    <source>
        <dbReference type="Proteomes" id="UP001597264"/>
    </source>
</evidence>
<evidence type="ECO:0000256" key="2">
    <source>
        <dbReference type="ARBA" id="ARBA00019898"/>
    </source>
</evidence>
<dbReference type="GO" id="GO:0050136">
    <property type="term" value="F:NADH dehydrogenase (quinone) (non-electrogenic) activity"/>
    <property type="evidence" value="ECO:0007669"/>
    <property type="project" value="UniProtKB-EC"/>
</dbReference>
<dbReference type="Pfam" id="PF01257">
    <property type="entry name" value="2Fe-2S_thioredx"/>
    <property type="match status" value="1"/>
</dbReference>
<keyword evidence="4" id="KW-0479">Metal-binding</keyword>
<gene>
    <name evidence="10" type="primary">nuoE</name>
    <name evidence="10" type="ORF">ACFQ2X_01605</name>
</gene>
<keyword evidence="11" id="KW-1185">Reference proteome</keyword>
<dbReference type="InterPro" id="IPR036249">
    <property type="entry name" value="Thioredoxin-like_sf"/>
</dbReference>
<dbReference type="PROSITE" id="PS01099">
    <property type="entry name" value="COMPLEX1_24K"/>
    <property type="match status" value="1"/>
</dbReference>
<dbReference type="PIRSF" id="PIRSF000216">
    <property type="entry name" value="NADH_DH_24kDa"/>
    <property type="match status" value="1"/>
</dbReference>
<reference evidence="11" key="1">
    <citation type="journal article" date="2019" name="Int. J. Syst. Evol. Microbiol.">
        <title>The Global Catalogue of Microorganisms (GCM) 10K type strain sequencing project: providing services to taxonomists for standard genome sequencing and annotation.</title>
        <authorList>
            <consortium name="The Broad Institute Genomics Platform"/>
            <consortium name="The Broad Institute Genome Sequencing Center for Infectious Disease"/>
            <person name="Wu L."/>
            <person name="Ma J."/>
        </authorList>
    </citation>
    <scope>NUCLEOTIDE SEQUENCE [LARGE SCALE GENOMIC DNA]</scope>
    <source>
        <strain evidence="11">CCUG 54356</strain>
    </source>
</reference>
<evidence type="ECO:0000256" key="7">
    <source>
        <dbReference type="ARBA" id="ARBA00031580"/>
    </source>
</evidence>
<dbReference type="Gene3D" id="3.40.30.10">
    <property type="entry name" value="Glutaredoxin"/>
    <property type="match status" value="1"/>
</dbReference>
<accession>A0ABW3U389</accession>
<dbReference type="PANTHER" id="PTHR10371:SF3">
    <property type="entry name" value="NADH DEHYDROGENASE [UBIQUINONE] FLAVOPROTEIN 2, MITOCHONDRIAL"/>
    <property type="match status" value="1"/>
</dbReference>
<evidence type="ECO:0000256" key="1">
    <source>
        <dbReference type="ARBA" id="ARBA00010643"/>
    </source>
</evidence>
<dbReference type="NCBIfam" id="NF005722">
    <property type="entry name" value="PRK07539.1-2"/>
    <property type="match status" value="1"/>
</dbReference>
<dbReference type="Proteomes" id="UP001597264">
    <property type="component" value="Unassembled WGS sequence"/>
</dbReference>
<dbReference type="Gene3D" id="1.10.10.1590">
    <property type="entry name" value="NADH-quinone oxidoreductase subunit E"/>
    <property type="match status" value="1"/>
</dbReference>
<keyword evidence="6" id="KW-0411">Iron-sulfur</keyword>
<name>A0ABW3U389_9GAMM</name>
<keyword evidence="10" id="KW-0560">Oxidoreductase</keyword>
<keyword evidence="3" id="KW-0001">2Fe-2S</keyword>
<proteinExistence type="inferred from homology"/>
<comment type="cofactor">
    <cofactor evidence="9">
        <name>[2Fe-2S] cluster</name>
        <dbReference type="ChEBI" id="CHEBI:190135"/>
    </cofactor>
</comment>
<dbReference type="CDD" id="cd03064">
    <property type="entry name" value="TRX_Fd_NuoE"/>
    <property type="match status" value="1"/>
</dbReference>
<dbReference type="PANTHER" id="PTHR10371">
    <property type="entry name" value="NADH DEHYDROGENASE UBIQUINONE FLAVOPROTEIN 2, MITOCHONDRIAL"/>
    <property type="match status" value="1"/>
</dbReference>
<evidence type="ECO:0000256" key="8">
    <source>
        <dbReference type="ARBA" id="ARBA00032788"/>
    </source>
</evidence>
<dbReference type="EMBL" id="JBHTLR010000004">
    <property type="protein sequence ID" value="MFD1215283.1"/>
    <property type="molecule type" value="Genomic_DNA"/>
</dbReference>
<organism evidence="10 11">
    <name type="scientific">Microbulbifer celer</name>
    <dbReference type="NCBI Taxonomy" id="435905"/>
    <lineage>
        <taxon>Bacteria</taxon>
        <taxon>Pseudomonadati</taxon>
        <taxon>Pseudomonadota</taxon>
        <taxon>Gammaproteobacteria</taxon>
        <taxon>Cellvibrionales</taxon>
        <taxon>Microbulbiferaceae</taxon>
        <taxon>Microbulbifer</taxon>
    </lineage>
</organism>
<dbReference type="InterPro" id="IPR041921">
    <property type="entry name" value="NuoE_N"/>
</dbReference>
<sequence length="169" mass="18753">METITPSLSPEEILEIEQEAAHYAHKSAVALEALRIVQHHRGWVSDGSLQALADYLDYPIVELEALATYYQLIFRQPVGRHVIYCCNSASCWMLGGGALQQHLQETLNIRPGETTADEVFTLLETPCLGDCDKAPVMMVGTQMQRNLTRDKLDTLLASLRLSPGGEDAR</sequence>
<dbReference type="InterPro" id="IPR002023">
    <property type="entry name" value="NuoE-like"/>
</dbReference>
<evidence type="ECO:0000256" key="9">
    <source>
        <dbReference type="ARBA" id="ARBA00034078"/>
    </source>
</evidence>
<dbReference type="SUPFAM" id="SSF52833">
    <property type="entry name" value="Thioredoxin-like"/>
    <property type="match status" value="1"/>
</dbReference>